<dbReference type="Pfam" id="PF00168">
    <property type="entry name" value="C2"/>
    <property type="match status" value="1"/>
</dbReference>
<accession>A0A9D4TV77</accession>
<keyword evidence="3" id="KW-1185">Reference proteome</keyword>
<evidence type="ECO:0000313" key="2">
    <source>
        <dbReference type="EMBL" id="KAI3435738.1"/>
    </source>
</evidence>
<evidence type="ECO:0000313" key="3">
    <source>
        <dbReference type="Proteomes" id="UP001055712"/>
    </source>
</evidence>
<dbReference type="InterPro" id="IPR035892">
    <property type="entry name" value="C2_domain_sf"/>
</dbReference>
<proteinExistence type="predicted"/>
<name>A0A9D4TV77_CHLVU</name>
<sequence length="206" mass="21048">MQSPARLRRRLVITVRAAAGLGVAVAAPYVTLELGGNQEIQTAVASVGGSDPVWDEAIEFDLPPPLPHEQPLSIRAQVYSNIRFCPDRFIASGSTTLDDLVFGGAQLEKSVPLRDKAGKAAGHLHLGFLMIKEGWPGIDVGSAAGTVLGEVPGGGPGSMTAAAGPGPVLPSAGAAEMQAREVLGAGYIMDPSKPAAGLYHPPLAAA</sequence>
<dbReference type="AlphaFoldDB" id="A0A9D4TV77"/>
<feature type="domain" description="C2" evidence="1">
    <location>
        <begin position="1"/>
        <end position="111"/>
    </location>
</feature>
<reference evidence="2" key="1">
    <citation type="journal article" date="2019" name="Plant J.">
        <title>Chlorella vulgaris genome assembly and annotation reveals the molecular basis for metabolic acclimation to high light conditions.</title>
        <authorList>
            <person name="Cecchin M."/>
            <person name="Marcolungo L."/>
            <person name="Rossato M."/>
            <person name="Girolomoni L."/>
            <person name="Cosentino E."/>
            <person name="Cuine S."/>
            <person name="Li-Beisson Y."/>
            <person name="Delledonne M."/>
            <person name="Ballottari M."/>
        </authorList>
    </citation>
    <scope>NUCLEOTIDE SEQUENCE</scope>
    <source>
        <strain evidence="2">211/11P</strain>
    </source>
</reference>
<comment type="caution">
    <text evidence="2">The sequence shown here is derived from an EMBL/GenBank/DDBJ whole genome shotgun (WGS) entry which is preliminary data.</text>
</comment>
<dbReference type="EMBL" id="SIDB01000002">
    <property type="protein sequence ID" value="KAI3435738.1"/>
    <property type="molecule type" value="Genomic_DNA"/>
</dbReference>
<protein>
    <recommendedName>
        <fullName evidence="1">C2 domain-containing protein</fullName>
    </recommendedName>
</protein>
<dbReference type="InterPro" id="IPR000008">
    <property type="entry name" value="C2_dom"/>
</dbReference>
<dbReference type="SMART" id="SM00239">
    <property type="entry name" value="C2"/>
    <property type="match status" value="1"/>
</dbReference>
<reference evidence="2" key="2">
    <citation type="submission" date="2020-11" db="EMBL/GenBank/DDBJ databases">
        <authorList>
            <person name="Cecchin M."/>
            <person name="Marcolungo L."/>
            <person name="Rossato M."/>
            <person name="Girolomoni L."/>
            <person name="Cosentino E."/>
            <person name="Cuine S."/>
            <person name="Li-Beisson Y."/>
            <person name="Delledonne M."/>
            <person name="Ballottari M."/>
        </authorList>
    </citation>
    <scope>NUCLEOTIDE SEQUENCE</scope>
    <source>
        <strain evidence="2">211/11P</strain>
        <tissue evidence="2">Whole cell</tissue>
    </source>
</reference>
<organism evidence="2 3">
    <name type="scientific">Chlorella vulgaris</name>
    <name type="common">Green alga</name>
    <dbReference type="NCBI Taxonomy" id="3077"/>
    <lineage>
        <taxon>Eukaryota</taxon>
        <taxon>Viridiplantae</taxon>
        <taxon>Chlorophyta</taxon>
        <taxon>core chlorophytes</taxon>
        <taxon>Trebouxiophyceae</taxon>
        <taxon>Chlorellales</taxon>
        <taxon>Chlorellaceae</taxon>
        <taxon>Chlorella clade</taxon>
        <taxon>Chlorella</taxon>
    </lineage>
</organism>
<dbReference type="SUPFAM" id="SSF49562">
    <property type="entry name" value="C2 domain (Calcium/lipid-binding domain, CaLB)"/>
    <property type="match status" value="1"/>
</dbReference>
<evidence type="ECO:0000259" key="1">
    <source>
        <dbReference type="PROSITE" id="PS50004"/>
    </source>
</evidence>
<dbReference type="OrthoDB" id="513854at2759"/>
<dbReference type="Proteomes" id="UP001055712">
    <property type="component" value="Unassembled WGS sequence"/>
</dbReference>
<dbReference type="PROSITE" id="PS50004">
    <property type="entry name" value="C2"/>
    <property type="match status" value="1"/>
</dbReference>
<gene>
    <name evidence="2" type="ORF">D9Q98_001796</name>
</gene>
<dbReference type="Gene3D" id="2.60.40.150">
    <property type="entry name" value="C2 domain"/>
    <property type="match status" value="1"/>
</dbReference>